<evidence type="ECO:0000313" key="2">
    <source>
        <dbReference type="Proteomes" id="UP000831701"/>
    </source>
</evidence>
<comment type="caution">
    <text evidence="1">The sequence shown here is derived from an EMBL/GenBank/DDBJ whole genome shotgun (WGS) entry which is preliminary data.</text>
</comment>
<gene>
    <name evidence="1" type="ORF">L3Q82_010124</name>
</gene>
<dbReference type="EMBL" id="CM041542">
    <property type="protein sequence ID" value="KAI3365237.1"/>
    <property type="molecule type" value="Genomic_DNA"/>
</dbReference>
<keyword evidence="2" id="KW-1185">Reference proteome</keyword>
<proteinExistence type="predicted"/>
<evidence type="ECO:0000313" key="1">
    <source>
        <dbReference type="EMBL" id="KAI3365237.1"/>
    </source>
</evidence>
<name>A0ACB8WBM2_9TELE</name>
<sequence>MFDQLTVGTQCVFAHIQTAELFLAPHPPQIWLKMSVDSNNSCVLLPSRDSRTSCIFQTADEKDEIPGGGEESVLEMLSYSKFSDLETWLCMPSSLLLPRTTSSSSSATSSSSHVSNHSSNSPPISSSSSRRSTCSEPGEADTPLRSSEGESTFLMPALEKEVPFLTTPLLPILSSTPAASALSCGTSAGDSTSHSGVNIRKRRRLAASPGGLHWTSAGKDGLNRASLVSFVQVRCRETSGHLIGLLCRGGTRQQVDELEAEPEEAAGVGEEPPPDRRGRGVVAWRPSVLEEDVSSCDKATGLDLTSLKQTQRVAGPGTSLRNSSYYCNEVITHTLSWQFAFVASDWDLYDSGVFGHKKLNWKYVFVVIIEVVEPGNHGPIRHQEKCVFLLDEMLIELLIEPTDQLCVT</sequence>
<protein>
    <submittedName>
        <fullName evidence="1">Uncharacterized protein</fullName>
    </submittedName>
</protein>
<dbReference type="Proteomes" id="UP000831701">
    <property type="component" value="Chromosome 12"/>
</dbReference>
<reference evidence="1" key="1">
    <citation type="submission" date="2022-04" db="EMBL/GenBank/DDBJ databases">
        <title>Jade perch genome.</title>
        <authorList>
            <person name="Chao B."/>
        </authorList>
    </citation>
    <scope>NUCLEOTIDE SEQUENCE</scope>
    <source>
        <strain evidence="1">CB-2022</strain>
    </source>
</reference>
<organism evidence="1 2">
    <name type="scientific">Scortum barcoo</name>
    <name type="common">barcoo grunter</name>
    <dbReference type="NCBI Taxonomy" id="214431"/>
    <lineage>
        <taxon>Eukaryota</taxon>
        <taxon>Metazoa</taxon>
        <taxon>Chordata</taxon>
        <taxon>Craniata</taxon>
        <taxon>Vertebrata</taxon>
        <taxon>Euteleostomi</taxon>
        <taxon>Actinopterygii</taxon>
        <taxon>Neopterygii</taxon>
        <taxon>Teleostei</taxon>
        <taxon>Neoteleostei</taxon>
        <taxon>Acanthomorphata</taxon>
        <taxon>Eupercaria</taxon>
        <taxon>Centrarchiformes</taxon>
        <taxon>Terapontoidei</taxon>
        <taxon>Terapontidae</taxon>
        <taxon>Scortum</taxon>
    </lineage>
</organism>
<accession>A0ACB8WBM2</accession>